<dbReference type="Pfam" id="PF00588">
    <property type="entry name" value="SpoU_methylase"/>
    <property type="match status" value="1"/>
</dbReference>
<dbReference type="InterPro" id="IPR051259">
    <property type="entry name" value="rRNA_Methyltransferase"/>
</dbReference>
<dbReference type="Gene3D" id="3.40.1280.10">
    <property type="match status" value="1"/>
</dbReference>
<dbReference type="PANTHER" id="PTHR43191:SF2">
    <property type="entry name" value="RRNA METHYLTRANSFERASE 3, MITOCHONDRIAL"/>
    <property type="match status" value="1"/>
</dbReference>
<proteinExistence type="predicted"/>
<dbReference type="SUPFAM" id="SSF55315">
    <property type="entry name" value="L30e-like"/>
    <property type="match status" value="1"/>
</dbReference>
<dbReference type="RefSeq" id="WP_254569032.1">
    <property type="nucleotide sequence ID" value="NZ_CP098502.1"/>
</dbReference>
<protein>
    <submittedName>
        <fullName evidence="4">RNA methyltransferase</fullName>
    </submittedName>
</protein>
<dbReference type="InterPro" id="IPR029064">
    <property type="entry name" value="Ribosomal_eL30-like_sf"/>
</dbReference>
<evidence type="ECO:0000256" key="2">
    <source>
        <dbReference type="ARBA" id="ARBA00022679"/>
    </source>
</evidence>
<dbReference type="SUPFAM" id="SSF75217">
    <property type="entry name" value="alpha/beta knot"/>
    <property type="match status" value="1"/>
</dbReference>
<reference evidence="4 5" key="1">
    <citation type="submission" date="2022-06" db="EMBL/GenBank/DDBJ databases">
        <title>Paraconexibacter antarcticus.</title>
        <authorList>
            <person name="Kim C.S."/>
        </authorList>
    </citation>
    <scope>NUCLEOTIDE SEQUENCE [LARGE SCALE GENOMIC DNA]</scope>
    <source>
        <strain evidence="4 5">02-257</strain>
    </source>
</reference>
<evidence type="ECO:0000313" key="4">
    <source>
        <dbReference type="EMBL" id="UTI62294.1"/>
    </source>
</evidence>
<dbReference type="InterPro" id="IPR029028">
    <property type="entry name" value="Alpha/beta_knot_MTases"/>
</dbReference>
<dbReference type="Gene3D" id="3.30.1330.30">
    <property type="match status" value="1"/>
</dbReference>
<dbReference type="EMBL" id="CP098502">
    <property type="protein sequence ID" value="UTI62294.1"/>
    <property type="molecule type" value="Genomic_DNA"/>
</dbReference>
<dbReference type="PANTHER" id="PTHR43191">
    <property type="entry name" value="RRNA METHYLTRANSFERASE 3"/>
    <property type="match status" value="1"/>
</dbReference>
<keyword evidence="1 4" id="KW-0489">Methyltransferase</keyword>
<keyword evidence="2" id="KW-0808">Transferase</keyword>
<accession>A0ABY5DN02</accession>
<dbReference type="InterPro" id="IPR001537">
    <property type="entry name" value="SpoU_MeTrfase"/>
</dbReference>
<feature type="domain" description="tRNA/rRNA methyltransferase SpoU type" evidence="3">
    <location>
        <begin position="98"/>
        <end position="228"/>
    </location>
</feature>
<evidence type="ECO:0000313" key="5">
    <source>
        <dbReference type="Proteomes" id="UP001056035"/>
    </source>
</evidence>
<dbReference type="GO" id="GO:0008168">
    <property type="term" value="F:methyltransferase activity"/>
    <property type="evidence" value="ECO:0007669"/>
    <property type="project" value="UniProtKB-KW"/>
</dbReference>
<name>A0ABY5DN02_9ACTN</name>
<sequence length="234" mass="23708">MITSPQNAKLKEVRRLARAGGARFRSASSRFVAEGEDLVLAAEAAGWTAVEQYVTPDSDLPGVLVEPGLLAKVSALGSGSRVIAVYEQRWAPAPTGPVCVALWGVGDPGNVGTVLRSALAFGAASVAVGPGCADPFSPKAVRASMGAVFAVPVARVRSVNELPAPAIALAARTGEPVRGPQAGTLVIGAERTGLPDDVLAACAQTAHIPISGSAESLNAAMAATVGLYEMTRNT</sequence>
<keyword evidence="5" id="KW-1185">Reference proteome</keyword>
<dbReference type="CDD" id="cd18095">
    <property type="entry name" value="SpoU-like_rRNA-MTase"/>
    <property type="match status" value="1"/>
</dbReference>
<dbReference type="GO" id="GO:0032259">
    <property type="term" value="P:methylation"/>
    <property type="evidence" value="ECO:0007669"/>
    <property type="project" value="UniProtKB-KW"/>
</dbReference>
<evidence type="ECO:0000259" key="3">
    <source>
        <dbReference type="Pfam" id="PF00588"/>
    </source>
</evidence>
<gene>
    <name evidence="4" type="ORF">NBH00_13075</name>
</gene>
<dbReference type="InterPro" id="IPR029026">
    <property type="entry name" value="tRNA_m1G_MTases_N"/>
</dbReference>
<dbReference type="Proteomes" id="UP001056035">
    <property type="component" value="Chromosome"/>
</dbReference>
<organism evidence="4 5">
    <name type="scientific">Paraconexibacter antarcticus</name>
    <dbReference type="NCBI Taxonomy" id="2949664"/>
    <lineage>
        <taxon>Bacteria</taxon>
        <taxon>Bacillati</taxon>
        <taxon>Actinomycetota</taxon>
        <taxon>Thermoleophilia</taxon>
        <taxon>Solirubrobacterales</taxon>
        <taxon>Paraconexibacteraceae</taxon>
        <taxon>Paraconexibacter</taxon>
    </lineage>
</organism>
<evidence type="ECO:0000256" key="1">
    <source>
        <dbReference type="ARBA" id="ARBA00022603"/>
    </source>
</evidence>